<dbReference type="AlphaFoldDB" id="A0A2M7G031"/>
<keyword evidence="2" id="KW-0413">Isomerase</keyword>
<dbReference type="GO" id="GO:0008033">
    <property type="term" value="P:tRNA processing"/>
    <property type="evidence" value="ECO:0007669"/>
    <property type="project" value="UniProtKB-KW"/>
</dbReference>
<dbReference type="EMBL" id="PFFQ01000059">
    <property type="protein sequence ID" value="PIW14539.1"/>
    <property type="molecule type" value="Genomic_DNA"/>
</dbReference>
<keyword evidence="1" id="KW-0819">tRNA processing</keyword>
<accession>A0A2M7G031</accession>
<dbReference type="Pfam" id="PF00849">
    <property type="entry name" value="PseudoU_synth_2"/>
    <property type="match status" value="1"/>
</dbReference>
<dbReference type="InterPro" id="IPR050188">
    <property type="entry name" value="RluA_PseudoU_synthase"/>
</dbReference>
<sequence length="241" mass="27859">MELPIIYRDERFIAIHKPAGLLVHRSPIDASETEFAVQKLRVQIDRPVFPLHRLDKPTSGLLIFAFDSEAASRLSEQFSNHTIQKSYLAIVRGYSPDQAHIDYPVKAQQDKYFKTNIQQGITDLSTLAKCELEIANDRYEKSRYSLVELRPQTGKRHQLRYHMKHISHPIIGDPKYGKKVHNDIFKAHFDCSRLLLASIGLRFTHPFRHEQVTITCLPSDDFMAVAKPLGWEDLIRSRCQP</sequence>
<evidence type="ECO:0000256" key="7">
    <source>
        <dbReference type="ARBA" id="ARBA00041803"/>
    </source>
</evidence>
<feature type="domain" description="Pseudouridine synthase RsuA/RluA-like" evidence="10">
    <location>
        <begin position="12"/>
        <end position="165"/>
    </location>
</feature>
<dbReference type="GO" id="GO:0000455">
    <property type="term" value="P:enzyme-directed rRNA pseudouridine synthesis"/>
    <property type="evidence" value="ECO:0007669"/>
    <property type="project" value="TreeGrafter"/>
</dbReference>
<dbReference type="Gene3D" id="3.30.2350.10">
    <property type="entry name" value="Pseudouridine synthase"/>
    <property type="match status" value="1"/>
</dbReference>
<gene>
    <name evidence="11" type="ORF">COW36_21095</name>
</gene>
<comment type="catalytic activity">
    <reaction evidence="3">
        <text>uridine(65) in tRNA = pseudouridine(65) in tRNA</text>
        <dbReference type="Rhea" id="RHEA:42536"/>
        <dbReference type="Rhea" id="RHEA-COMP:10103"/>
        <dbReference type="Rhea" id="RHEA-COMP:10104"/>
        <dbReference type="ChEBI" id="CHEBI:65314"/>
        <dbReference type="ChEBI" id="CHEBI:65315"/>
        <dbReference type="EC" id="5.4.99.26"/>
    </reaction>
</comment>
<reference evidence="11 12" key="1">
    <citation type="submission" date="2017-09" db="EMBL/GenBank/DDBJ databases">
        <title>Depth-based differentiation of microbial function through sediment-hosted aquifers and enrichment of novel symbionts in the deep terrestrial subsurface.</title>
        <authorList>
            <person name="Probst A.J."/>
            <person name="Ladd B."/>
            <person name="Jarett J.K."/>
            <person name="Geller-Mcgrath D.E."/>
            <person name="Sieber C.M."/>
            <person name="Emerson J.B."/>
            <person name="Anantharaman K."/>
            <person name="Thomas B.C."/>
            <person name="Malmstrom R."/>
            <person name="Stieglmeier M."/>
            <person name="Klingl A."/>
            <person name="Woyke T."/>
            <person name="Ryan C.M."/>
            <person name="Banfield J.F."/>
        </authorList>
    </citation>
    <scope>NUCLEOTIDE SEQUENCE [LARGE SCALE GENOMIC DNA]</scope>
    <source>
        <strain evidence="11">CG17_big_fil_post_rev_8_21_14_2_50_48_46</strain>
    </source>
</reference>
<dbReference type="PROSITE" id="PS01129">
    <property type="entry name" value="PSI_RLU"/>
    <property type="match status" value="1"/>
</dbReference>
<dbReference type="GO" id="GO:0003723">
    <property type="term" value="F:RNA binding"/>
    <property type="evidence" value="ECO:0007669"/>
    <property type="project" value="InterPro"/>
</dbReference>
<dbReference type="PANTHER" id="PTHR21600">
    <property type="entry name" value="MITOCHONDRIAL RNA PSEUDOURIDINE SYNTHASE"/>
    <property type="match status" value="1"/>
</dbReference>
<dbReference type="Proteomes" id="UP000231019">
    <property type="component" value="Unassembled WGS sequence"/>
</dbReference>
<comment type="function">
    <text evidence="4">Responsible for synthesis of pseudouridine from uracil-65 in transfer RNAs.</text>
</comment>
<evidence type="ECO:0000313" key="12">
    <source>
        <dbReference type="Proteomes" id="UP000231019"/>
    </source>
</evidence>
<organism evidence="11 12">
    <name type="scientific">bacterium (Candidatus Blackallbacteria) CG17_big_fil_post_rev_8_21_14_2_50_48_46</name>
    <dbReference type="NCBI Taxonomy" id="2014261"/>
    <lineage>
        <taxon>Bacteria</taxon>
        <taxon>Candidatus Blackallbacteria</taxon>
    </lineage>
</organism>
<dbReference type="InterPro" id="IPR006224">
    <property type="entry name" value="PsdUridine_synth_RluA-like_CS"/>
</dbReference>
<evidence type="ECO:0000256" key="5">
    <source>
        <dbReference type="ARBA" id="ARBA00038943"/>
    </source>
</evidence>
<dbReference type="InterPro" id="IPR020103">
    <property type="entry name" value="PsdUridine_synth_cat_dom_sf"/>
</dbReference>
<dbReference type="SUPFAM" id="SSF55120">
    <property type="entry name" value="Pseudouridine synthase"/>
    <property type="match status" value="1"/>
</dbReference>
<evidence type="ECO:0000256" key="1">
    <source>
        <dbReference type="ARBA" id="ARBA00022694"/>
    </source>
</evidence>
<dbReference type="PANTHER" id="PTHR21600:SF56">
    <property type="entry name" value="TRNA PSEUDOURIDINE SYNTHASE C"/>
    <property type="match status" value="1"/>
</dbReference>
<evidence type="ECO:0000256" key="6">
    <source>
        <dbReference type="ARBA" id="ARBA00040675"/>
    </source>
</evidence>
<dbReference type="InterPro" id="IPR006145">
    <property type="entry name" value="PsdUridine_synth_RsuA/RluA"/>
</dbReference>
<evidence type="ECO:0000256" key="2">
    <source>
        <dbReference type="ARBA" id="ARBA00023235"/>
    </source>
</evidence>
<proteinExistence type="predicted"/>
<evidence type="ECO:0000256" key="9">
    <source>
        <dbReference type="ARBA" id="ARBA00043049"/>
    </source>
</evidence>
<dbReference type="GO" id="GO:0160149">
    <property type="term" value="F:tRNA pseudouridine(65) synthase activity"/>
    <property type="evidence" value="ECO:0007669"/>
    <property type="project" value="UniProtKB-EC"/>
</dbReference>
<evidence type="ECO:0000256" key="8">
    <source>
        <dbReference type="ARBA" id="ARBA00041975"/>
    </source>
</evidence>
<comment type="caution">
    <text evidence="11">The sequence shown here is derived from an EMBL/GenBank/DDBJ whole genome shotgun (WGS) entry which is preliminary data.</text>
</comment>
<evidence type="ECO:0000256" key="4">
    <source>
        <dbReference type="ARBA" id="ARBA00037670"/>
    </source>
</evidence>
<evidence type="ECO:0000313" key="11">
    <source>
        <dbReference type="EMBL" id="PIW14539.1"/>
    </source>
</evidence>
<protein>
    <recommendedName>
        <fullName evidence="6">tRNA pseudouridine synthase C</fullName>
        <ecNumber evidence="5">5.4.99.26</ecNumber>
    </recommendedName>
    <alternativeName>
        <fullName evidence="8">tRNA pseudouridine(65) synthase</fullName>
    </alternativeName>
    <alternativeName>
        <fullName evidence="9">tRNA pseudouridylate synthase C</fullName>
    </alternativeName>
    <alternativeName>
        <fullName evidence="7">tRNA-uridine isomerase C</fullName>
    </alternativeName>
</protein>
<name>A0A2M7G031_9BACT</name>
<dbReference type="EC" id="5.4.99.26" evidence="5"/>
<evidence type="ECO:0000259" key="10">
    <source>
        <dbReference type="Pfam" id="PF00849"/>
    </source>
</evidence>
<evidence type="ECO:0000256" key="3">
    <source>
        <dbReference type="ARBA" id="ARBA00036607"/>
    </source>
</evidence>